<dbReference type="Gene3D" id="3.30.70.260">
    <property type="match status" value="1"/>
</dbReference>
<reference evidence="2 3" key="1">
    <citation type="submission" date="2021-03" db="EMBL/GenBank/DDBJ databases">
        <title>Succinivibrio sp. nov. isolated from feces of cow.</title>
        <authorList>
            <person name="Choi J.-Y."/>
        </authorList>
    </citation>
    <scope>NUCLEOTIDE SEQUENCE [LARGE SCALE GENOMIC DNA]</scope>
    <source>
        <strain evidence="2 3">AGMB01872</strain>
    </source>
</reference>
<evidence type="ECO:0000313" key="2">
    <source>
        <dbReference type="EMBL" id="MBW7569568.1"/>
    </source>
</evidence>
<organism evidence="2 3">
    <name type="scientific">Succinivibrio faecicola</name>
    <dbReference type="NCBI Taxonomy" id="2820300"/>
    <lineage>
        <taxon>Bacteria</taxon>
        <taxon>Pseudomonadati</taxon>
        <taxon>Pseudomonadota</taxon>
        <taxon>Gammaproteobacteria</taxon>
        <taxon>Aeromonadales</taxon>
        <taxon>Succinivibrionaceae</taxon>
        <taxon>Succinivibrio</taxon>
    </lineage>
</organism>
<dbReference type="InterPro" id="IPR027471">
    <property type="entry name" value="YbeD-like_sf"/>
</dbReference>
<proteinExistence type="inferred from homology"/>
<dbReference type="Pfam" id="PF04359">
    <property type="entry name" value="DUF493"/>
    <property type="match status" value="1"/>
</dbReference>
<protein>
    <submittedName>
        <fullName evidence="2">DUF493 domain-containing protein</fullName>
    </submittedName>
</protein>
<dbReference type="SUPFAM" id="SSF117991">
    <property type="entry name" value="YbeD/HP0495-like"/>
    <property type="match status" value="1"/>
</dbReference>
<dbReference type="EMBL" id="JAGFNY010000002">
    <property type="protein sequence ID" value="MBW7569568.1"/>
    <property type="molecule type" value="Genomic_DNA"/>
</dbReference>
<keyword evidence="3" id="KW-1185">Reference proteome</keyword>
<name>A0ABS7DE69_9GAMM</name>
<accession>A0ABS7DE69</accession>
<evidence type="ECO:0000313" key="3">
    <source>
        <dbReference type="Proteomes" id="UP000731465"/>
    </source>
</evidence>
<dbReference type="RefSeq" id="WP_219936237.1">
    <property type="nucleotide sequence ID" value="NZ_JAGFNY010000002.1"/>
</dbReference>
<evidence type="ECO:0000256" key="1">
    <source>
        <dbReference type="ARBA" id="ARBA00008460"/>
    </source>
</evidence>
<dbReference type="Proteomes" id="UP000731465">
    <property type="component" value="Unassembled WGS sequence"/>
</dbReference>
<comment type="caution">
    <text evidence="2">The sequence shown here is derived from an EMBL/GenBank/DDBJ whole genome shotgun (WGS) entry which is preliminary data.</text>
</comment>
<gene>
    <name evidence="2" type="ORF">J5V48_01515</name>
</gene>
<sequence>MSDQYAKLEKLIEFPSVIGFRVIVDASVANALLEVLKVVDTIEPDSVKDRNPEPRVSSKGNYVSYTVSVKVRNIDNLKAIYTKVGSLGCVKHII</sequence>
<dbReference type="PANTHER" id="PTHR38036">
    <property type="entry name" value="UPF0250 PROTEIN YBED"/>
    <property type="match status" value="1"/>
</dbReference>
<comment type="similarity">
    <text evidence="1">Belongs to the UPF0250 family.</text>
</comment>
<dbReference type="PANTHER" id="PTHR38036:SF1">
    <property type="entry name" value="UPF0250 PROTEIN YBED"/>
    <property type="match status" value="1"/>
</dbReference>
<dbReference type="InterPro" id="IPR007454">
    <property type="entry name" value="UPF0250_YbeD-like"/>
</dbReference>